<dbReference type="EMBL" id="CAJNJA010017795">
    <property type="protein sequence ID" value="CAE7408067.1"/>
    <property type="molecule type" value="Genomic_DNA"/>
</dbReference>
<dbReference type="SMART" id="SM00248">
    <property type="entry name" value="ANK"/>
    <property type="match status" value="3"/>
</dbReference>
<dbReference type="SUPFAM" id="SSF48403">
    <property type="entry name" value="Ankyrin repeat"/>
    <property type="match status" value="1"/>
</dbReference>
<dbReference type="CDD" id="cd17039">
    <property type="entry name" value="Ubl_ubiquitin_like"/>
    <property type="match status" value="1"/>
</dbReference>
<evidence type="ECO:0000313" key="4">
    <source>
        <dbReference type="Proteomes" id="UP000601435"/>
    </source>
</evidence>
<accession>A0A812QXC0</accession>
<dbReference type="Proteomes" id="UP000601435">
    <property type="component" value="Unassembled WGS sequence"/>
</dbReference>
<reference evidence="3" key="1">
    <citation type="submission" date="2021-02" db="EMBL/GenBank/DDBJ databases">
        <authorList>
            <person name="Dougan E. K."/>
            <person name="Rhodes N."/>
            <person name="Thang M."/>
            <person name="Chan C."/>
        </authorList>
    </citation>
    <scope>NUCLEOTIDE SEQUENCE</scope>
</reference>
<sequence>MLHITQLSGEELARIPVAEIEDVRSLKLRLHQRHGLPTRFRQKLVHEGRNLDDDEKLDTAMDLTVLVLAFVEPPVRPPRLGLNGEPMDNLYPKEILTDASVNGDVDEVEELLSLPLDPNVPGVIGPPLMRASEYGRIQTVQKLLESDVQLDLRGGREGWTALTHASWRERVEICRLLLQARAQVDLPRADGSTALMCGNGAARQSGSQGL</sequence>
<protein>
    <submittedName>
        <fullName evidence="3">ANKRD39 protein</fullName>
    </submittedName>
</protein>
<dbReference type="Pfam" id="PF12796">
    <property type="entry name" value="Ank_2"/>
    <property type="match status" value="1"/>
</dbReference>
<dbReference type="AlphaFoldDB" id="A0A812QXC0"/>
<name>A0A812QXC0_9DINO</name>
<keyword evidence="2" id="KW-0040">ANK repeat</keyword>
<evidence type="ECO:0000313" key="3">
    <source>
        <dbReference type="EMBL" id="CAE7408067.1"/>
    </source>
</evidence>
<dbReference type="Gene3D" id="1.25.40.20">
    <property type="entry name" value="Ankyrin repeat-containing domain"/>
    <property type="match status" value="1"/>
</dbReference>
<organism evidence="3 4">
    <name type="scientific">Symbiodinium necroappetens</name>
    <dbReference type="NCBI Taxonomy" id="1628268"/>
    <lineage>
        <taxon>Eukaryota</taxon>
        <taxon>Sar</taxon>
        <taxon>Alveolata</taxon>
        <taxon>Dinophyceae</taxon>
        <taxon>Suessiales</taxon>
        <taxon>Symbiodiniaceae</taxon>
        <taxon>Symbiodinium</taxon>
    </lineage>
</organism>
<comment type="caution">
    <text evidence="3">The sequence shown here is derived from an EMBL/GenBank/DDBJ whole genome shotgun (WGS) entry which is preliminary data.</text>
</comment>
<evidence type="ECO:0000256" key="1">
    <source>
        <dbReference type="ARBA" id="ARBA00022737"/>
    </source>
</evidence>
<dbReference type="InterPro" id="IPR050776">
    <property type="entry name" value="Ank_Repeat/CDKN_Inhibitor"/>
</dbReference>
<evidence type="ECO:0000256" key="2">
    <source>
        <dbReference type="ARBA" id="ARBA00023043"/>
    </source>
</evidence>
<dbReference type="InterPro" id="IPR036770">
    <property type="entry name" value="Ankyrin_rpt-contain_sf"/>
</dbReference>
<gene>
    <name evidence="3" type="primary">ANKRD39</name>
    <name evidence="3" type="ORF">SNEC2469_LOCUS11209</name>
</gene>
<keyword evidence="4" id="KW-1185">Reference proteome</keyword>
<dbReference type="InterPro" id="IPR002110">
    <property type="entry name" value="Ankyrin_rpt"/>
</dbReference>
<dbReference type="PANTHER" id="PTHR24201">
    <property type="entry name" value="ANK_REP_REGION DOMAIN-CONTAINING PROTEIN"/>
    <property type="match status" value="1"/>
</dbReference>
<dbReference type="OrthoDB" id="194358at2759"/>
<proteinExistence type="predicted"/>
<keyword evidence="1" id="KW-0677">Repeat</keyword>